<proteinExistence type="predicted"/>
<dbReference type="AlphaFoldDB" id="A0AAV1Y5W6"/>
<evidence type="ECO:0000313" key="2">
    <source>
        <dbReference type="Proteomes" id="UP001497480"/>
    </source>
</evidence>
<reference evidence="1 2" key="1">
    <citation type="submission" date="2024-03" db="EMBL/GenBank/DDBJ databases">
        <authorList>
            <person name="Martinez-Hernandez J."/>
        </authorList>
    </citation>
    <scope>NUCLEOTIDE SEQUENCE [LARGE SCALE GENOMIC DNA]</scope>
</reference>
<gene>
    <name evidence="1" type="ORF">LLUT_LOCUS29544</name>
</gene>
<name>A0AAV1Y5W6_LUPLU</name>
<dbReference type="Proteomes" id="UP001497480">
    <property type="component" value="Unassembled WGS sequence"/>
</dbReference>
<accession>A0AAV1Y5W6</accession>
<dbReference type="EMBL" id="CAXHTB010000021">
    <property type="protein sequence ID" value="CAL0328484.1"/>
    <property type="molecule type" value="Genomic_DNA"/>
</dbReference>
<keyword evidence="2" id="KW-1185">Reference proteome</keyword>
<protein>
    <submittedName>
        <fullName evidence="1">Uncharacterized protein</fullName>
    </submittedName>
</protein>
<evidence type="ECO:0000313" key="1">
    <source>
        <dbReference type="EMBL" id="CAL0328484.1"/>
    </source>
</evidence>
<sequence length="114" mass="12167">MNIIIVLLGDDRRVTQAKFWLKVSLVEKRYLTFMSGGHADLSSKGGGVIPLAPPVSGSWKGNEPKGVVIQDLGSGLYFVARGERNHHLQGGTGIVGQGGRGTWGYVLTTTDKGM</sequence>
<comment type="caution">
    <text evidence="1">The sequence shown here is derived from an EMBL/GenBank/DDBJ whole genome shotgun (WGS) entry which is preliminary data.</text>
</comment>
<organism evidence="1 2">
    <name type="scientific">Lupinus luteus</name>
    <name type="common">European yellow lupine</name>
    <dbReference type="NCBI Taxonomy" id="3873"/>
    <lineage>
        <taxon>Eukaryota</taxon>
        <taxon>Viridiplantae</taxon>
        <taxon>Streptophyta</taxon>
        <taxon>Embryophyta</taxon>
        <taxon>Tracheophyta</taxon>
        <taxon>Spermatophyta</taxon>
        <taxon>Magnoliopsida</taxon>
        <taxon>eudicotyledons</taxon>
        <taxon>Gunneridae</taxon>
        <taxon>Pentapetalae</taxon>
        <taxon>rosids</taxon>
        <taxon>fabids</taxon>
        <taxon>Fabales</taxon>
        <taxon>Fabaceae</taxon>
        <taxon>Papilionoideae</taxon>
        <taxon>50 kb inversion clade</taxon>
        <taxon>genistoids sensu lato</taxon>
        <taxon>core genistoids</taxon>
        <taxon>Genisteae</taxon>
        <taxon>Lupinus</taxon>
    </lineage>
</organism>